<evidence type="ECO:0000256" key="1">
    <source>
        <dbReference type="SAM" id="Phobius"/>
    </source>
</evidence>
<gene>
    <name evidence="2" type="ORF">SAMN06265379_11438</name>
</gene>
<keyword evidence="3" id="KW-1185">Reference proteome</keyword>
<protein>
    <submittedName>
        <fullName evidence="2">Uncharacterized protein</fullName>
    </submittedName>
</protein>
<organism evidence="2 3">
    <name type="scientific">Saccharicrinis carchari</name>
    <dbReference type="NCBI Taxonomy" id="1168039"/>
    <lineage>
        <taxon>Bacteria</taxon>
        <taxon>Pseudomonadati</taxon>
        <taxon>Bacteroidota</taxon>
        <taxon>Bacteroidia</taxon>
        <taxon>Marinilabiliales</taxon>
        <taxon>Marinilabiliaceae</taxon>
        <taxon>Saccharicrinis</taxon>
    </lineage>
</organism>
<evidence type="ECO:0000313" key="3">
    <source>
        <dbReference type="Proteomes" id="UP000319040"/>
    </source>
</evidence>
<dbReference type="Proteomes" id="UP000319040">
    <property type="component" value="Unassembled WGS sequence"/>
</dbReference>
<name>A0A521F537_SACCC</name>
<sequence length="78" mass="9218">MPLKRFLLFCAMVSFKDKTGVNDRWMFIWVYPVLALLAVHIGNDNTFDQLLHIPSYYSDIAFALTCVYLTGWYFRVLF</sequence>
<reference evidence="2 3" key="1">
    <citation type="submission" date="2017-05" db="EMBL/GenBank/DDBJ databases">
        <authorList>
            <person name="Varghese N."/>
            <person name="Submissions S."/>
        </authorList>
    </citation>
    <scope>NUCLEOTIDE SEQUENCE [LARGE SCALE GENOMIC DNA]</scope>
    <source>
        <strain evidence="2 3">DSM 27040</strain>
    </source>
</reference>
<dbReference type="AlphaFoldDB" id="A0A521F537"/>
<keyword evidence="1" id="KW-1133">Transmembrane helix</keyword>
<proteinExistence type="predicted"/>
<evidence type="ECO:0000313" key="2">
    <source>
        <dbReference type="EMBL" id="SMO91298.1"/>
    </source>
</evidence>
<feature type="transmembrane region" description="Helical" evidence="1">
    <location>
        <begin position="25"/>
        <end position="43"/>
    </location>
</feature>
<keyword evidence="1" id="KW-0472">Membrane</keyword>
<dbReference type="EMBL" id="FXTB01000014">
    <property type="protein sequence ID" value="SMO91298.1"/>
    <property type="molecule type" value="Genomic_DNA"/>
</dbReference>
<feature type="transmembrane region" description="Helical" evidence="1">
    <location>
        <begin position="55"/>
        <end position="74"/>
    </location>
</feature>
<accession>A0A521F537</accession>
<keyword evidence="1" id="KW-0812">Transmembrane</keyword>